<name>L8X0S1_THACA</name>
<evidence type="ECO:0000256" key="2">
    <source>
        <dbReference type="SAM" id="Phobius"/>
    </source>
</evidence>
<dbReference type="OrthoDB" id="1044435at2759"/>
<keyword evidence="4" id="KW-0808">Transferase</keyword>
<feature type="region of interest" description="Disordered" evidence="1">
    <location>
        <begin position="626"/>
        <end position="654"/>
    </location>
</feature>
<feature type="transmembrane region" description="Helical" evidence="2">
    <location>
        <begin position="427"/>
        <end position="447"/>
    </location>
</feature>
<dbReference type="InterPro" id="IPR052744">
    <property type="entry name" value="GPAT/DAPAT"/>
</dbReference>
<keyword evidence="2" id="KW-1133">Transmembrane helix</keyword>
<sequence>MPFGKSHEIILGIASRGVWAYFSEHLYANSYQVAKTYLRLDLLFCRLNWTGIPPLDQLMGMQCVYTSCHGSRPSLGLRVHQAWAVPHHRRVHYWAKSSLFKNPIAKFVLTNSGVLPVDRKNKDNQVLFRATFEALAQGEIVGVFPEGTSYTEPQIVQVKDGVAWSALEYMKWNRLKKEKGEKTHPDSVSPNLCMSLIVDIRFGKPITVDQYEAQFLSDEEGAPRACAKDLTKRIKSQMLSLTINAPDWYVMQIIEPFIALHKLSQGHFVFRKDVCADAYHKGHDTLSLIDAFSDPDSSPLFESTKKALLTYYSLLESSKLTHEALADLPLPRTLDPSVDTPLPSRLSTLAVLLKDTIATTIRLPFFVLPALIHIPAYILCRLLARMVEEEEESQAQMKIFGGIFAMAIMTYPVIFLFLWAFLWLTPVGALLAAGLVWLLAVYHVSIIDDNYEHAKQFMAAWRVLIGVWGPRSWDLSRAAVEPWTKPRERPANEWIMPASADTNPPVTKVKQDEAGGVPKVVPPKPTSIHPKGKKRPASRGLIRHVLRARLHASRALASYLEELQRSDSLLPATQRIAQLDVGLSSKLGDGEDIPRRHAHAVINYLRGKGAKISQLSHDDSSDWAALNSDGEFDTPYEERSEDTLTWVPPQSSRN</sequence>
<keyword evidence="5" id="KW-1185">Reference proteome</keyword>
<gene>
    <name evidence="4" type="ORF">AG1IA_03280</name>
</gene>
<accession>L8X0S1</accession>
<comment type="caution">
    <text evidence="4">The sequence shown here is derived from an EMBL/GenBank/DDBJ whole genome shotgun (WGS) entry which is preliminary data.</text>
</comment>
<dbReference type="HOGENOM" id="CLU_026175_0_0_1"/>
<evidence type="ECO:0000313" key="4">
    <source>
        <dbReference type="EMBL" id="ELU42692.1"/>
    </source>
</evidence>
<dbReference type="Pfam" id="PF01553">
    <property type="entry name" value="Acyltransferase"/>
    <property type="match status" value="1"/>
</dbReference>
<dbReference type="SUPFAM" id="SSF69593">
    <property type="entry name" value="Glycerol-3-phosphate (1)-acyltransferase"/>
    <property type="match status" value="1"/>
</dbReference>
<dbReference type="AlphaFoldDB" id="L8X0S1"/>
<dbReference type="GO" id="GO:0008654">
    <property type="term" value="P:phospholipid biosynthetic process"/>
    <property type="evidence" value="ECO:0007669"/>
    <property type="project" value="TreeGrafter"/>
</dbReference>
<dbReference type="PANTHER" id="PTHR31605:SF0">
    <property type="entry name" value="GLYCEROL-3-PHOSPHATE O-ACYLTRANSFERASE 1"/>
    <property type="match status" value="1"/>
</dbReference>
<dbReference type="STRING" id="983506.L8X0S1"/>
<evidence type="ECO:0000313" key="5">
    <source>
        <dbReference type="Proteomes" id="UP000011668"/>
    </source>
</evidence>
<keyword evidence="4" id="KW-0012">Acyltransferase</keyword>
<dbReference type="InterPro" id="IPR002123">
    <property type="entry name" value="Plipid/glycerol_acylTrfase"/>
</dbReference>
<keyword evidence="2" id="KW-0812">Transmembrane</keyword>
<dbReference type="SMART" id="SM00563">
    <property type="entry name" value="PlsC"/>
    <property type="match status" value="1"/>
</dbReference>
<organism evidence="4 5">
    <name type="scientific">Thanatephorus cucumeris (strain AG1-IA)</name>
    <name type="common">Rice sheath blight fungus</name>
    <name type="synonym">Rhizoctonia solani</name>
    <dbReference type="NCBI Taxonomy" id="983506"/>
    <lineage>
        <taxon>Eukaryota</taxon>
        <taxon>Fungi</taxon>
        <taxon>Dikarya</taxon>
        <taxon>Basidiomycota</taxon>
        <taxon>Agaricomycotina</taxon>
        <taxon>Agaricomycetes</taxon>
        <taxon>Cantharellales</taxon>
        <taxon>Ceratobasidiaceae</taxon>
        <taxon>Rhizoctonia</taxon>
        <taxon>Rhizoctonia solani AG-1</taxon>
    </lineage>
</organism>
<reference evidence="4 5" key="1">
    <citation type="journal article" date="2013" name="Nat. Commun.">
        <title>The evolution and pathogenic mechanisms of the rice sheath blight pathogen.</title>
        <authorList>
            <person name="Zheng A."/>
            <person name="Lin R."/>
            <person name="Xu L."/>
            <person name="Qin P."/>
            <person name="Tang C."/>
            <person name="Ai P."/>
            <person name="Zhang D."/>
            <person name="Liu Y."/>
            <person name="Sun Z."/>
            <person name="Feng H."/>
            <person name="Wang Y."/>
            <person name="Chen Y."/>
            <person name="Liang X."/>
            <person name="Fu R."/>
            <person name="Li Q."/>
            <person name="Zhang J."/>
            <person name="Yu X."/>
            <person name="Xie Z."/>
            <person name="Ding L."/>
            <person name="Guan P."/>
            <person name="Tang J."/>
            <person name="Liang Y."/>
            <person name="Wang S."/>
            <person name="Deng Q."/>
            <person name="Li S."/>
            <person name="Zhu J."/>
            <person name="Wang L."/>
            <person name="Liu H."/>
            <person name="Li P."/>
        </authorList>
    </citation>
    <scope>NUCLEOTIDE SEQUENCE [LARGE SCALE GENOMIC DNA]</scope>
    <source>
        <strain evidence="5">AG-1 IA</strain>
    </source>
</reference>
<dbReference type="Proteomes" id="UP000011668">
    <property type="component" value="Unassembled WGS sequence"/>
</dbReference>
<feature type="region of interest" description="Disordered" evidence="1">
    <location>
        <begin position="515"/>
        <end position="536"/>
    </location>
</feature>
<dbReference type="PANTHER" id="PTHR31605">
    <property type="entry name" value="GLYCEROL-3-PHOSPHATE O-ACYLTRANSFERASE 1"/>
    <property type="match status" value="1"/>
</dbReference>
<keyword evidence="2" id="KW-0472">Membrane</keyword>
<dbReference type="GO" id="GO:0016287">
    <property type="term" value="F:glycerone-phosphate O-acyltransferase activity"/>
    <property type="evidence" value="ECO:0007669"/>
    <property type="project" value="TreeGrafter"/>
</dbReference>
<dbReference type="EMBL" id="AFRT01000769">
    <property type="protein sequence ID" value="ELU42692.1"/>
    <property type="molecule type" value="Genomic_DNA"/>
</dbReference>
<feature type="transmembrane region" description="Helical" evidence="2">
    <location>
        <begin position="399"/>
        <end position="421"/>
    </location>
</feature>
<evidence type="ECO:0000256" key="1">
    <source>
        <dbReference type="SAM" id="MobiDB-lite"/>
    </source>
</evidence>
<feature type="domain" description="Phospholipid/glycerol acyltransferase" evidence="3">
    <location>
        <begin position="63"/>
        <end position="170"/>
    </location>
</feature>
<dbReference type="OMA" id="ANEWIMP"/>
<dbReference type="GO" id="GO:0004366">
    <property type="term" value="F:glycerol-3-phosphate O-acyltransferase activity"/>
    <property type="evidence" value="ECO:0007669"/>
    <property type="project" value="TreeGrafter"/>
</dbReference>
<evidence type="ECO:0000259" key="3">
    <source>
        <dbReference type="SMART" id="SM00563"/>
    </source>
</evidence>
<protein>
    <submittedName>
        <fullName evidence="4">Glycerol-3-phosphate-acyltransferase</fullName>
    </submittedName>
</protein>
<proteinExistence type="predicted"/>
<feature type="transmembrane region" description="Helical" evidence="2">
    <location>
        <begin position="363"/>
        <end position="387"/>
    </location>
</feature>